<protein>
    <submittedName>
        <fullName evidence="4">Uncharacterized protein</fullName>
    </submittedName>
</protein>
<reference evidence="4" key="2">
    <citation type="submission" date="2015-06" db="UniProtKB">
        <authorList>
            <consortium name="EnsemblMetazoa"/>
        </authorList>
    </citation>
    <scope>IDENTIFICATION</scope>
</reference>
<evidence type="ECO:0000256" key="1">
    <source>
        <dbReference type="ARBA" id="ARBA00022692"/>
    </source>
</evidence>
<evidence type="ECO:0000313" key="5">
    <source>
        <dbReference type="Proteomes" id="UP000015102"/>
    </source>
</evidence>
<dbReference type="Proteomes" id="UP000015102">
    <property type="component" value="Unassembled WGS sequence"/>
</dbReference>
<dbReference type="EMBL" id="CAQQ02393421">
    <property type="status" value="NOT_ANNOTATED_CDS"/>
    <property type="molecule type" value="Genomic_DNA"/>
</dbReference>
<evidence type="ECO:0000313" key="4">
    <source>
        <dbReference type="EnsemblMetazoa" id="MESCA006425-PA"/>
    </source>
</evidence>
<reference evidence="5" key="1">
    <citation type="submission" date="2013-02" db="EMBL/GenBank/DDBJ databases">
        <authorList>
            <person name="Hughes D."/>
        </authorList>
    </citation>
    <scope>NUCLEOTIDE SEQUENCE</scope>
    <source>
        <strain>Durham</strain>
        <strain evidence="5">NC isolate 2 -- Noor lab</strain>
    </source>
</reference>
<evidence type="ECO:0000256" key="3">
    <source>
        <dbReference type="ARBA" id="ARBA00023136"/>
    </source>
</evidence>
<name>T1GRX9_MEGSC</name>
<proteinExistence type="predicted"/>
<dbReference type="EMBL" id="CAQQ02393422">
    <property type="status" value="NOT_ANNOTATED_CDS"/>
    <property type="molecule type" value="Genomic_DNA"/>
</dbReference>
<keyword evidence="2" id="KW-1133">Transmembrane helix</keyword>
<dbReference type="SUPFAM" id="SSF90123">
    <property type="entry name" value="ABC transporter transmembrane region"/>
    <property type="match status" value="1"/>
</dbReference>
<dbReference type="HOGENOM" id="CLU_2152067_0_0_1"/>
<dbReference type="EnsemblMetazoa" id="MESCA006425-RA">
    <property type="protein sequence ID" value="MESCA006425-PA"/>
    <property type="gene ID" value="MESCA006425"/>
</dbReference>
<keyword evidence="1" id="KW-0812">Transmembrane</keyword>
<sequence>MCIHVYKIHTLKSWGIKPRKGGTTSFIWEPRLRATTTTTSSQQMPIIWTEQTNMFKTKVRLIMPALLYGIRSPVYSLTNQTFQGLSTIRAFRAEKVLERQFHARQNENTAAW</sequence>
<accession>T1GRX9</accession>
<keyword evidence="3" id="KW-0472">Membrane</keyword>
<dbReference type="STRING" id="36166.T1GRX9"/>
<dbReference type="Gene3D" id="1.20.1560.10">
    <property type="entry name" value="ABC transporter type 1, transmembrane domain"/>
    <property type="match status" value="1"/>
</dbReference>
<dbReference type="GO" id="GO:0016020">
    <property type="term" value="C:membrane"/>
    <property type="evidence" value="ECO:0007669"/>
    <property type="project" value="InterPro"/>
</dbReference>
<keyword evidence="5" id="KW-1185">Reference proteome</keyword>
<dbReference type="InterPro" id="IPR036640">
    <property type="entry name" value="ABC1_TM_sf"/>
</dbReference>
<dbReference type="GO" id="GO:0005524">
    <property type="term" value="F:ATP binding"/>
    <property type="evidence" value="ECO:0007669"/>
    <property type="project" value="InterPro"/>
</dbReference>
<dbReference type="AlphaFoldDB" id="T1GRX9"/>
<organism evidence="4 5">
    <name type="scientific">Megaselia scalaris</name>
    <name type="common">Humpbacked fly</name>
    <name type="synonym">Phora scalaris</name>
    <dbReference type="NCBI Taxonomy" id="36166"/>
    <lineage>
        <taxon>Eukaryota</taxon>
        <taxon>Metazoa</taxon>
        <taxon>Ecdysozoa</taxon>
        <taxon>Arthropoda</taxon>
        <taxon>Hexapoda</taxon>
        <taxon>Insecta</taxon>
        <taxon>Pterygota</taxon>
        <taxon>Neoptera</taxon>
        <taxon>Endopterygota</taxon>
        <taxon>Diptera</taxon>
        <taxon>Brachycera</taxon>
        <taxon>Muscomorpha</taxon>
        <taxon>Platypezoidea</taxon>
        <taxon>Phoridae</taxon>
        <taxon>Megaseliini</taxon>
        <taxon>Megaselia</taxon>
    </lineage>
</organism>
<evidence type="ECO:0000256" key="2">
    <source>
        <dbReference type="ARBA" id="ARBA00022989"/>
    </source>
</evidence>